<evidence type="ECO:0000259" key="7">
    <source>
        <dbReference type="SMART" id="SM00363"/>
    </source>
</evidence>
<dbReference type="CDD" id="cd00165">
    <property type="entry name" value="S4"/>
    <property type="match status" value="1"/>
</dbReference>
<dbReference type="PANTHER" id="PTHR21600:SF44">
    <property type="entry name" value="RIBOSOMAL LARGE SUBUNIT PSEUDOURIDINE SYNTHASE D"/>
    <property type="match status" value="1"/>
</dbReference>
<evidence type="ECO:0000313" key="9">
    <source>
        <dbReference type="Proteomes" id="UP000000562"/>
    </source>
</evidence>
<dbReference type="CDD" id="cd02869">
    <property type="entry name" value="PseudoU_synth_RluA_like"/>
    <property type="match status" value="1"/>
</dbReference>
<feature type="domain" description="RNA-binding S4" evidence="7">
    <location>
        <begin position="18"/>
        <end position="81"/>
    </location>
</feature>
<dbReference type="GO" id="GO:0003723">
    <property type="term" value="F:RNA binding"/>
    <property type="evidence" value="ECO:0007669"/>
    <property type="project" value="UniProtKB-KW"/>
</dbReference>
<dbReference type="Pfam" id="PF01479">
    <property type="entry name" value="S4"/>
    <property type="match status" value="1"/>
</dbReference>
<comment type="catalytic activity">
    <reaction evidence="6">
        <text>a uridine in RNA = a pseudouridine in RNA</text>
        <dbReference type="Rhea" id="RHEA:48348"/>
        <dbReference type="Rhea" id="RHEA-COMP:12068"/>
        <dbReference type="Rhea" id="RHEA-COMP:12069"/>
        <dbReference type="ChEBI" id="CHEBI:65314"/>
        <dbReference type="ChEBI" id="CHEBI:65315"/>
    </reaction>
</comment>
<evidence type="ECO:0000256" key="3">
    <source>
        <dbReference type="ARBA" id="ARBA00036882"/>
    </source>
</evidence>
<dbReference type="SUPFAM" id="SSF55120">
    <property type="entry name" value="Pseudouridine synthase"/>
    <property type="match status" value="1"/>
</dbReference>
<feature type="active site" evidence="4">
    <location>
        <position position="138"/>
    </location>
</feature>
<name>Q8D220_WIGBR</name>
<dbReference type="PROSITE" id="PS50889">
    <property type="entry name" value="S4"/>
    <property type="match status" value="1"/>
</dbReference>
<protein>
    <recommendedName>
        <fullName evidence="6">Pseudouridine synthase</fullName>
        <ecNumber evidence="6">5.4.99.-</ecNumber>
    </recommendedName>
</protein>
<evidence type="ECO:0000256" key="6">
    <source>
        <dbReference type="RuleBase" id="RU362028"/>
    </source>
</evidence>
<dbReference type="InterPro" id="IPR020103">
    <property type="entry name" value="PsdUridine_synth_cat_dom_sf"/>
</dbReference>
<dbReference type="KEGG" id="wbr:rluD"/>
<comment type="function">
    <text evidence="6">Responsible for synthesis of pseudouridine from uracil.</text>
</comment>
<dbReference type="Proteomes" id="UP000000562">
    <property type="component" value="Chromosome"/>
</dbReference>
<keyword evidence="9" id="KW-1185">Reference proteome</keyword>
<dbReference type="InterPro" id="IPR002942">
    <property type="entry name" value="S4_RNA-bd"/>
</dbReference>
<keyword evidence="2 6" id="KW-0413">Isomerase</keyword>
<reference evidence="8 9" key="1">
    <citation type="journal article" date="2002" name="Nat. Genet.">
        <title>Genome sequence of the endocellular obligate symbiont of tsetse flies, Wigglesworthia glossinidia.</title>
        <authorList>
            <person name="Akman L."/>
            <person name="Yamashita A."/>
            <person name="Watanabe H."/>
            <person name="Oshima K."/>
            <person name="Shiba T."/>
            <person name="Hattori M."/>
            <person name="Aksoy S."/>
        </authorList>
    </citation>
    <scope>NUCLEOTIDE SEQUENCE [LARGE SCALE GENOMIC DNA]</scope>
</reference>
<dbReference type="STRING" id="36870.gene:10369044"/>
<dbReference type="PROSITE" id="PS01129">
    <property type="entry name" value="PSI_RLU"/>
    <property type="match status" value="1"/>
</dbReference>
<dbReference type="PANTHER" id="PTHR21600">
    <property type="entry name" value="MITOCHONDRIAL RNA PSEUDOURIDINE SYNTHASE"/>
    <property type="match status" value="1"/>
</dbReference>
<evidence type="ECO:0000256" key="5">
    <source>
        <dbReference type="PROSITE-ProRule" id="PRU00182"/>
    </source>
</evidence>
<dbReference type="EC" id="5.4.99.-" evidence="6"/>
<dbReference type="Gene3D" id="3.10.290.10">
    <property type="entry name" value="RNA-binding S4 domain"/>
    <property type="match status" value="1"/>
</dbReference>
<dbReference type="InterPro" id="IPR006224">
    <property type="entry name" value="PsdUridine_synth_RluA-like_CS"/>
</dbReference>
<dbReference type="Gene3D" id="3.30.2350.10">
    <property type="entry name" value="Pseudouridine synthase"/>
    <property type="match status" value="1"/>
</dbReference>
<dbReference type="GO" id="GO:0160140">
    <property type="term" value="F:23S rRNA pseudouridine(1911/1915/1917) synthase activity"/>
    <property type="evidence" value="ECO:0007669"/>
    <property type="project" value="UniProtKB-EC"/>
</dbReference>
<sequence length="314" mass="36878">MKKYKFFIKKTCISQNGKRLDKSIAEIFPEYSRNKIKKFIINNQVKVNDICIINPKKNIKGGECIKIKISKKNNLISKKRKTYKLIYEDDDILVINKYKDVIVHPGCDKHENTLLHDILFNYPDSKNLYRAGIVHRLDKDTTGLMLIARNSFSQKKLIKLLKLRLINREYRAVLLGKIICDGTVSAPIIRNSKNRTRMKVHISGKESITHYKIIKNFNDFSYVKINLESGRTHQIRLHMSYINHPVLGDFVYGNKKNKYIKTLYKSIFNISRHALHARKIKFIHPINNCLMVHKIDLPDDMKILLKNLKYLNKI</sequence>
<dbReference type="InterPro" id="IPR006225">
    <property type="entry name" value="PsdUridine_synth_RluC/D"/>
</dbReference>
<accession>Q8D220</accession>
<dbReference type="AlphaFoldDB" id="Q8D220"/>
<gene>
    <name evidence="8" type="primary">rluD</name>
</gene>
<evidence type="ECO:0000256" key="1">
    <source>
        <dbReference type="ARBA" id="ARBA00010876"/>
    </source>
</evidence>
<evidence type="ECO:0000256" key="4">
    <source>
        <dbReference type="PIRSR" id="PIRSR606225-1"/>
    </source>
</evidence>
<evidence type="ECO:0000256" key="2">
    <source>
        <dbReference type="ARBA" id="ARBA00023235"/>
    </source>
</evidence>
<dbReference type="InterPro" id="IPR036986">
    <property type="entry name" value="S4_RNA-bd_sf"/>
</dbReference>
<dbReference type="OrthoDB" id="9807829at2"/>
<dbReference type="eggNOG" id="COG0564">
    <property type="taxonomic scope" value="Bacteria"/>
</dbReference>
<proteinExistence type="inferred from homology"/>
<comment type="similarity">
    <text evidence="1 6">Belongs to the pseudouridine synthase RluA family.</text>
</comment>
<dbReference type="SMART" id="SM00363">
    <property type="entry name" value="S4"/>
    <property type="match status" value="1"/>
</dbReference>
<dbReference type="SUPFAM" id="SSF55174">
    <property type="entry name" value="Alpha-L RNA-binding motif"/>
    <property type="match status" value="1"/>
</dbReference>
<dbReference type="EMBL" id="BA000021">
    <property type="protein sequence ID" value="BAC24681.1"/>
    <property type="molecule type" value="Genomic_DNA"/>
</dbReference>
<dbReference type="InterPro" id="IPR050188">
    <property type="entry name" value="RluA_PseudoU_synthase"/>
</dbReference>
<organism evidence="8 9">
    <name type="scientific">Wigglesworthia glossinidia brevipalpis</name>
    <dbReference type="NCBI Taxonomy" id="36870"/>
    <lineage>
        <taxon>Bacteria</taxon>
        <taxon>Pseudomonadati</taxon>
        <taxon>Pseudomonadota</taxon>
        <taxon>Gammaproteobacteria</taxon>
        <taxon>Enterobacterales</taxon>
        <taxon>Erwiniaceae</taxon>
        <taxon>Wigglesworthia</taxon>
    </lineage>
</organism>
<keyword evidence="5" id="KW-0694">RNA-binding</keyword>
<evidence type="ECO:0000313" key="8">
    <source>
        <dbReference type="EMBL" id="BAC24681.1"/>
    </source>
</evidence>
<dbReference type="NCBIfam" id="TIGR00005">
    <property type="entry name" value="rluA_subfam"/>
    <property type="match status" value="1"/>
</dbReference>
<dbReference type="Pfam" id="PF00849">
    <property type="entry name" value="PseudoU_synth_2"/>
    <property type="match status" value="1"/>
</dbReference>
<dbReference type="InterPro" id="IPR006145">
    <property type="entry name" value="PsdUridine_synth_RsuA/RluA"/>
</dbReference>
<dbReference type="GO" id="GO:0000455">
    <property type="term" value="P:enzyme-directed rRNA pseudouridine synthesis"/>
    <property type="evidence" value="ECO:0007669"/>
    <property type="project" value="UniProtKB-ARBA"/>
</dbReference>
<comment type="catalytic activity">
    <reaction evidence="3">
        <text>uridine(1911/1915/1917) in 23S rRNA = pseudouridine(1911/1915/1917) in 23S rRNA</text>
        <dbReference type="Rhea" id="RHEA:42524"/>
        <dbReference type="Rhea" id="RHEA-COMP:10097"/>
        <dbReference type="Rhea" id="RHEA-COMP:10098"/>
        <dbReference type="ChEBI" id="CHEBI:65314"/>
        <dbReference type="ChEBI" id="CHEBI:65315"/>
        <dbReference type="EC" id="5.4.99.23"/>
    </reaction>
</comment>
<dbReference type="HOGENOM" id="CLU_016902_4_0_6"/>